<evidence type="ECO:0000313" key="2">
    <source>
        <dbReference type="EMBL" id="ASR90143.1"/>
    </source>
</evidence>
<feature type="transmembrane region" description="Helical" evidence="1">
    <location>
        <begin position="54"/>
        <end position="74"/>
    </location>
</feature>
<name>A0AB33CUB9_ALCFA</name>
<accession>A0AB33CUB9</accession>
<dbReference type="RefSeq" id="WP_009454265.1">
    <property type="nucleotide sequence ID" value="NZ_CP021641.1"/>
</dbReference>
<dbReference type="Proteomes" id="UP000214561">
    <property type="component" value="Chromosome"/>
</dbReference>
<keyword evidence="1" id="KW-1133">Transmembrane helix</keyword>
<keyword evidence="1" id="KW-0472">Membrane</keyword>
<dbReference type="GeneID" id="96869502"/>
<dbReference type="AlphaFoldDB" id="A0AB33CUB9"/>
<proteinExistence type="predicted"/>
<evidence type="ECO:0000313" key="3">
    <source>
        <dbReference type="Proteomes" id="UP000214561"/>
    </source>
</evidence>
<keyword evidence="1" id="KW-0812">Transmembrane</keyword>
<reference evidence="2 3" key="1">
    <citation type="submission" date="2017-05" db="EMBL/GenBank/DDBJ databases">
        <authorList>
            <person name="Qiu J.G."/>
            <person name="He J."/>
        </authorList>
    </citation>
    <scope>NUCLEOTIDE SEQUENCE [LARGE SCALE GENOMIC DNA]</scope>
    <source>
        <strain evidence="2 3">JQ135</strain>
    </source>
</reference>
<dbReference type="KEGG" id="afq:AFA_12155"/>
<gene>
    <name evidence="2" type="ORF">AFA_12155</name>
</gene>
<evidence type="ECO:0000256" key="1">
    <source>
        <dbReference type="SAM" id="Phobius"/>
    </source>
</evidence>
<sequence>MFVKQYLTRLAQNHVVRHVYQSAIVAMLTTNMAYAQAIGGLNKAKTTLEALRDALIIILPIACVIAGLVIWVLYSAEIMRKEDATRWAIGVIGAGSVIEIVALLWRG</sequence>
<protein>
    <submittedName>
        <fullName evidence="2">Conjugal transfer protein</fullName>
    </submittedName>
</protein>
<dbReference type="EMBL" id="CP021641">
    <property type="protein sequence ID" value="ASR90143.1"/>
    <property type="molecule type" value="Genomic_DNA"/>
</dbReference>
<feature type="transmembrane region" description="Helical" evidence="1">
    <location>
        <begin position="20"/>
        <end position="42"/>
    </location>
</feature>
<feature type="transmembrane region" description="Helical" evidence="1">
    <location>
        <begin position="86"/>
        <end position="105"/>
    </location>
</feature>
<organism evidence="2 3">
    <name type="scientific">Alcaligenes faecalis</name>
    <dbReference type="NCBI Taxonomy" id="511"/>
    <lineage>
        <taxon>Bacteria</taxon>
        <taxon>Pseudomonadati</taxon>
        <taxon>Pseudomonadota</taxon>
        <taxon>Betaproteobacteria</taxon>
        <taxon>Burkholderiales</taxon>
        <taxon>Alcaligenaceae</taxon>
        <taxon>Alcaligenes</taxon>
    </lineage>
</organism>